<accession>D4N2S3</accession>
<dbReference type="GO" id="GO:0031418">
    <property type="term" value="F:L-ascorbic acid binding"/>
    <property type="evidence" value="ECO:0007669"/>
    <property type="project" value="UniProtKB-KW"/>
</dbReference>
<evidence type="ECO:0000256" key="9">
    <source>
        <dbReference type="ARBA" id="ARBA00050579"/>
    </source>
</evidence>
<dbReference type="FunFam" id="2.60.120.330:FF:000010">
    <property type="entry name" value="1-aminocyclopropane-1-carboxylate oxidase 1"/>
    <property type="match status" value="1"/>
</dbReference>
<keyword evidence="5 10" id="KW-0560">Oxidoreductase</keyword>
<dbReference type="Pfam" id="PF14226">
    <property type="entry name" value="DIOX_N"/>
    <property type="match status" value="1"/>
</dbReference>
<dbReference type="GO" id="GO:0009815">
    <property type="term" value="F:1-aminocyclopropane-1-carboxylate oxidase activity"/>
    <property type="evidence" value="ECO:0007669"/>
    <property type="project" value="UniProtKB-EC"/>
</dbReference>
<comment type="similarity">
    <text evidence="1 10">Belongs to the iron/ascorbate-dependent oxidoreductase family.</text>
</comment>
<evidence type="ECO:0000256" key="4">
    <source>
        <dbReference type="ARBA" id="ARBA00022896"/>
    </source>
</evidence>
<dbReference type="InterPro" id="IPR044861">
    <property type="entry name" value="IPNS-like_FE2OG_OXY"/>
</dbReference>
<proteinExistence type="inferred from homology"/>
<dbReference type="PANTHER" id="PTHR47991">
    <property type="entry name" value="OXOGLUTARATE/IRON-DEPENDENT DIOXYGENASE"/>
    <property type="match status" value="1"/>
</dbReference>
<evidence type="ECO:0000256" key="7">
    <source>
        <dbReference type="ARBA" id="ARBA00037892"/>
    </source>
</evidence>
<gene>
    <name evidence="12" type="primary">ACO2</name>
</gene>
<dbReference type="GO" id="GO:0009693">
    <property type="term" value="P:ethylene biosynthetic process"/>
    <property type="evidence" value="ECO:0007669"/>
    <property type="project" value="UniProtKB-KW"/>
</dbReference>
<dbReference type="Pfam" id="PF03171">
    <property type="entry name" value="2OG-FeII_Oxy"/>
    <property type="match status" value="1"/>
</dbReference>
<dbReference type="InterPro" id="IPR026992">
    <property type="entry name" value="DIOX_N"/>
</dbReference>
<dbReference type="EMBL" id="GQ258775">
    <property type="protein sequence ID" value="ADD65761.1"/>
    <property type="molecule type" value="Genomic_DNA"/>
</dbReference>
<keyword evidence="3 10" id="KW-0479">Metal-binding</keyword>
<dbReference type="GO" id="GO:0046872">
    <property type="term" value="F:metal ion binding"/>
    <property type="evidence" value="ECO:0007669"/>
    <property type="project" value="UniProtKB-KW"/>
</dbReference>
<evidence type="ECO:0000256" key="3">
    <source>
        <dbReference type="ARBA" id="ARBA00022723"/>
    </source>
</evidence>
<dbReference type="PROSITE" id="PS51471">
    <property type="entry name" value="FE2OG_OXY"/>
    <property type="match status" value="1"/>
</dbReference>
<keyword evidence="4" id="KW-0847">Vitamin C</keyword>
<feature type="domain" description="Fe2OG dioxygenase" evidence="11">
    <location>
        <begin position="162"/>
        <end position="262"/>
    </location>
</feature>
<reference evidence="12" key="1">
    <citation type="journal article" date="2010" name="Gene">
        <title>ACC oxidase genes expressed in the wood-forming tissues of loblolly pine (Pinus taeda L.) include a pair of nearly identical paralogs (NIPs).</title>
        <authorList>
            <person name="Yuan S."/>
            <person name="Wang Y."/>
            <person name="Dean J.F.D."/>
        </authorList>
    </citation>
    <scope>NUCLEOTIDE SEQUENCE</scope>
</reference>
<dbReference type="EC" id="1.14.17.4" evidence="8"/>
<evidence type="ECO:0000313" key="12">
    <source>
        <dbReference type="EMBL" id="ADD65761.1"/>
    </source>
</evidence>
<evidence type="ECO:0000256" key="5">
    <source>
        <dbReference type="ARBA" id="ARBA00023002"/>
    </source>
</evidence>
<dbReference type="Gene3D" id="2.60.120.330">
    <property type="entry name" value="B-lactam Antibiotic, Isopenicillin N Synthase, Chain"/>
    <property type="match status" value="1"/>
</dbReference>
<comment type="catalytic activity">
    <reaction evidence="9">
        <text>1-aminocyclopropane-1-carboxylate + L-ascorbate + O2 = ethene + L-dehydroascorbate + hydrogen cyanide + CO2 + 2 H2O</text>
        <dbReference type="Rhea" id="RHEA:23640"/>
        <dbReference type="ChEBI" id="CHEBI:15377"/>
        <dbReference type="ChEBI" id="CHEBI:15379"/>
        <dbReference type="ChEBI" id="CHEBI:16526"/>
        <dbReference type="ChEBI" id="CHEBI:18153"/>
        <dbReference type="ChEBI" id="CHEBI:18407"/>
        <dbReference type="ChEBI" id="CHEBI:38290"/>
        <dbReference type="ChEBI" id="CHEBI:58360"/>
        <dbReference type="ChEBI" id="CHEBI:58539"/>
        <dbReference type="EC" id="1.14.17.4"/>
    </reaction>
</comment>
<dbReference type="SUPFAM" id="SSF51197">
    <property type="entry name" value="Clavaminate synthase-like"/>
    <property type="match status" value="1"/>
</dbReference>
<evidence type="ECO:0000256" key="1">
    <source>
        <dbReference type="ARBA" id="ARBA00008056"/>
    </source>
</evidence>
<evidence type="ECO:0000259" key="11">
    <source>
        <dbReference type="PROSITE" id="PS51471"/>
    </source>
</evidence>
<sequence length="333" mass="37535">MAVPVIDMKKMLNGEEREVTMAKIQNACQEWGFFQLLNHGIPHALLDRVKELFKEHYKNSMGAEFQKSEIVGMLESAVSQGKNFGTTKIDDDWETGFFLQDETYDTVSPPLPTNLKQTMKEFSEEVKILAERILDIICENLGLEKGYLKEAIAGGNGDGKAPFFGIKMAHYPPCPRPELVDGLRPHLDAGGVILLLQDDEVGGLQVLKDGTWFDVEPIRHAIVIDIGDQLEVMTNGKCKSMWHRVLSKKDANRMSVAAFYNPSTNAEVFPAPQLIMKATEQNGNENDNNNMNAQSGYSYPKFVSKDYMKVYGEQKFLEREPRFEAMRALCSLK</sequence>
<dbReference type="AlphaFoldDB" id="D4N2S3"/>
<dbReference type="InterPro" id="IPR005123">
    <property type="entry name" value="Oxoglu/Fe-dep_dioxygenase_dom"/>
</dbReference>
<protein>
    <recommendedName>
        <fullName evidence="8">aminocyclopropanecarboxylate oxidase</fullName>
        <ecNumber evidence="8">1.14.17.4</ecNumber>
    </recommendedName>
</protein>
<name>D4N2S3_PINTA</name>
<keyword evidence="6 10" id="KW-0408">Iron</keyword>
<evidence type="ECO:0000256" key="10">
    <source>
        <dbReference type="RuleBase" id="RU003682"/>
    </source>
</evidence>
<evidence type="ECO:0000256" key="8">
    <source>
        <dbReference type="ARBA" id="ARBA00039090"/>
    </source>
</evidence>
<comment type="pathway">
    <text evidence="7">Alkene biosynthesis; ethylene biosynthesis via S-adenosyl-L-methionine; ethylene from S-adenosyl-L-methionine: step 2/2.</text>
</comment>
<organism evidence="12">
    <name type="scientific">Pinus taeda</name>
    <name type="common">Loblolly pine</name>
    <dbReference type="NCBI Taxonomy" id="3352"/>
    <lineage>
        <taxon>Eukaryota</taxon>
        <taxon>Viridiplantae</taxon>
        <taxon>Streptophyta</taxon>
        <taxon>Embryophyta</taxon>
        <taxon>Tracheophyta</taxon>
        <taxon>Spermatophyta</taxon>
        <taxon>Pinopsida</taxon>
        <taxon>Pinidae</taxon>
        <taxon>Conifers I</taxon>
        <taxon>Pinales</taxon>
        <taxon>Pinaceae</taxon>
        <taxon>Pinus</taxon>
        <taxon>Pinus subgen. Pinus</taxon>
    </lineage>
</organism>
<dbReference type="InterPro" id="IPR027443">
    <property type="entry name" value="IPNS-like_sf"/>
</dbReference>
<evidence type="ECO:0000256" key="6">
    <source>
        <dbReference type="ARBA" id="ARBA00023004"/>
    </source>
</evidence>
<dbReference type="InterPro" id="IPR050295">
    <property type="entry name" value="Plant_2OG-oxidoreductases"/>
</dbReference>
<evidence type="ECO:0000256" key="2">
    <source>
        <dbReference type="ARBA" id="ARBA00022666"/>
    </source>
</evidence>
<keyword evidence="2" id="KW-0266">Ethylene biosynthesis</keyword>